<dbReference type="InterPro" id="IPR036390">
    <property type="entry name" value="WH_DNA-bd_sf"/>
</dbReference>
<dbReference type="PROSITE" id="PS50931">
    <property type="entry name" value="HTH_LYSR"/>
    <property type="match status" value="1"/>
</dbReference>
<dbReference type="GO" id="GO:0043565">
    <property type="term" value="F:sequence-specific DNA binding"/>
    <property type="evidence" value="ECO:0007669"/>
    <property type="project" value="TreeGrafter"/>
</dbReference>
<dbReference type="Pfam" id="PF00126">
    <property type="entry name" value="HTH_1"/>
    <property type="match status" value="1"/>
</dbReference>
<dbReference type="InterPro" id="IPR058163">
    <property type="entry name" value="LysR-type_TF_proteobact-type"/>
</dbReference>
<gene>
    <name evidence="6" type="ORF">DI536_21520</name>
</gene>
<accession>A0A2W5T3E7</accession>
<dbReference type="AlphaFoldDB" id="A0A2W5T3E7"/>
<comment type="similarity">
    <text evidence="1">Belongs to the LysR transcriptional regulatory family.</text>
</comment>
<keyword evidence="3" id="KW-0238">DNA-binding</keyword>
<protein>
    <submittedName>
        <fullName evidence="6">LysR family transcriptional regulator</fullName>
    </submittedName>
</protein>
<dbReference type="PANTHER" id="PTHR30537">
    <property type="entry name" value="HTH-TYPE TRANSCRIPTIONAL REGULATOR"/>
    <property type="match status" value="1"/>
</dbReference>
<sequence length="293" mass="32245">MENVTPTWDDLRVLLALHRHRSFLAAGRALGVSTSTAARRVEALESALGRPLVHRSSAGTSVEPEALELVNLAEQLEHGLEAAKRSETEEASGVVRVTMGEGFVIPVTRALSQLRRAHPSLRLEITSELRAVDLARREADVGIRKMRPNSSVLIERKVGKLTFSLYASGEYVERRVRDGRIGRGDFARHDFVGFDRSMEKLPQAMWLTDNGAERFTVKSNSDAAIVEATLAGQGISILADAYARFQNGLVRLTSEVPTPQVPIYLVFHKELRHVPRVRIVIDALQAGLEAGLG</sequence>
<evidence type="ECO:0000256" key="3">
    <source>
        <dbReference type="ARBA" id="ARBA00023125"/>
    </source>
</evidence>
<comment type="caution">
    <text evidence="6">The sequence shown here is derived from an EMBL/GenBank/DDBJ whole genome shotgun (WGS) entry which is preliminary data.</text>
</comment>
<keyword evidence="2" id="KW-0805">Transcription regulation</keyword>
<dbReference type="Gene3D" id="3.40.190.290">
    <property type="match status" value="1"/>
</dbReference>
<evidence type="ECO:0000313" key="6">
    <source>
        <dbReference type="EMBL" id="PZR09910.1"/>
    </source>
</evidence>
<reference evidence="6 7" key="1">
    <citation type="submission" date="2017-08" db="EMBL/GenBank/DDBJ databases">
        <title>Infants hospitalized years apart are colonized by the same room-sourced microbial strains.</title>
        <authorList>
            <person name="Brooks B."/>
            <person name="Olm M.R."/>
            <person name="Firek B.A."/>
            <person name="Baker R."/>
            <person name="Thomas B.C."/>
            <person name="Morowitz M.J."/>
            <person name="Banfield J.F."/>
        </authorList>
    </citation>
    <scope>NUCLEOTIDE SEQUENCE [LARGE SCALE GENOMIC DNA]</scope>
    <source>
        <strain evidence="6">S2_003_000_R2_14</strain>
    </source>
</reference>
<evidence type="ECO:0000256" key="4">
    <source>
        <dbReference type="ARBA" id="ARBA00023163"/>
    </source>
</evidence>
<evidence type="ECO:0000313" key="7">
    <source>
        <dbReference type="Proteomes" id="UP000249061"/>
    </source>
</evidence>
<dbReference type="Gene3D" id="1.10.10.10">
    <property type="entry name" value="Winged helix-like DNA-binding domain superfamily/Winged helix DNA-binding domain"/>
    <property type="match status" value="1"/>
</dbReference>
<evidence type="ECO:0000259" key="5">
    <source>
        <dbReference type="PROSITE" id="PS50931"/>
    </source>
</evidence>
<dbReference type="Proteomes" id="UP000249061">
    <property type="component" value="Unassembled WGS sequence"/>
</dbReference>
<dbReference type="Pfam" id="PF03466">
    <property type="entry name" value="LysR_substrate"/>
    <property type="match status" value="1"/>
</dbReference>
<evidence type="ECO:0000256" key="1">
    <source>
        <dbReference type="ARBA" id="ARBA00009437"/>
    </source>
</evidence>
<dbReference type="SUPFAM" id="SSF46785">
    <property type="entry name" value="Winged helix' DNA-binding domain"/>
    <property type="match status" value="1"/>
</dbReference>
<organism evidence="6 7">
    <name type="scientific">Archangium gephyra</name>
    <dbReference type="NCBI Taxonomy" id="48"/>
    <lineage>
        <taxon>Bacteria</taxon>
        <taxon>Pseudomonadati</taxon>
        <taxon>Myxococcota</taxon>
        <taxon>Myxococcia</taxon>
        <taxon>Myxococcales</taxon>
        <taxon>Cystobacterineae</taxon>
        <taxon>Archangiaceae</taxon>
        <taxon>Archangium</taxon>
    </lineage>
</organism>
<dbReference type="InterPro" id="IPR000847">
    <property type="entry name" value="LysR_HTH_N"/>
</dbReference>
<proteinExistence type="inferred from homology"/>
<dbReference type="InterPro" id="IPR036388">
    <property type="entry name" value="WH-like_DNA-bd_sf"/>
</dbReference>
<dbReference type="SUPFAM" id="SSF53850">
    <property type="entry name" value="Periplasmic binding protein-like II"/>
    <property type="match status" value="1"/>
</dbReference>
<dbReference type="EMBL" id="QFQP01000019">
    <property type="protein sequence ID" value="PZR09910.1"/>
    <property type="molecule type" value="Genomic_DNA"/>
</dbReference>
<dbReference type="GO" id="GO:0003700">
    <property type="term" value="F:DNA-binding transcription factor activity"/>
    <property type="evidence" value="ECO:0007669"/>
    <property type="project" value="InterPro"/>
</dbReference>
<name>A0A2W5T3E7_9BACT</name>
<dbReference type="GO" id="GO:0006351">
    <property type="term" value="P:DNA-templated transcription"/>
    <property type="evidence" value="ECO:0007669"/>
    <property type="project" value="TreeGrafter"/>
</dbReference>
<keyword evidence="4" id="KW-0804">Transcription</keyword>
<dbReference type="PANTHER" id="PTHR30537:SF3">
    <property type="entry name" value="TRANSCRIPTIONAL REGULATORY PROTEIN"/>
    <property type="match status" value="1"/>
</dbReference>
<dbReference type="InterPro" id="IPR005119">
    <property type="entry name" value="LysR_subst-bd"/>
</dbReference>
<feature type="domain" description="HTH lysR-type" evidence="5">
    <location>
        <begin position="6"/>
        <end position="63"/>
    </location>
</feature>
<evidence type="ECO:0000256" key="2">
    <source>
        <dbReference type="ARBA" id="ARBA00023015"/>
    </source>
</evidence>